<dbReference type="PANTHER" id="PTHR24020:SF77">
    <property type="entry name" value="VON WILLEBRAND FACTOR A DOMAIN-CONTAINING PROTEIN 1"/>
    <property type="match status" value="1"/>
</dbReference>
<evidence type="ECO:0000259" key="12">
    <source>
        <dbReference type="PROSITE" id="PS50234"/>
    </source>
</evidence>
<dbReference type="CDD" id="cd00063">
    <property type="entry name" value="FN3"/>
    <property type="match status" value="1"/>
</dbReference>
<proteinExistence type="predicted"/>
<dbReference type="PROSITE" id="PS50853">
    <property type="entry name" value="FN3"/>
    <property type="match status" value="2"/>
</dbReference>
<dbReference type="PROSITE" id="PS50234">
    <property type="entry name" value="VWFA"/>
    <property type="match status" value="1"/>
</dbReference>
<keyword evidence="8" id="KW-1015">Disulfide bond</keyword>
<keyword evidence="15" id="KW-1185">Reference proteome</keyword>
<dbReference type="InterPro" id="IPR003961">
    <property type="entry name" value="FN3_dom"/>
</dbReference>
<evidence type="ECO:0000256" key="3">
    <source>
        <dbReference type="ARBA" id="ARBA00022530"/>
    </source>
</evidence>
<dbReference type="InterPro" id="IPR013783">
    <property type="entry name" value="Ig-like_fold"/>
</dbReference>
<dbReference type="SUPFAM" id="SSF49265">
    <property type="entry name" value="Fibronectin type III"/>
    <property type="match status" value="2"/>
</dbReference>
<evidence type="ECO:0000256" key="1">
    <source>
        <dbReference type="ARBA" id="ARBA00004302"/>
    </source>
</evidence>
<reference evidence="14" key="1">
    <citation type="submission" date="2025-08" db="UniProtKB">
        <authorList>
            <consortium name="Ensembl"/>
        </authorList>
    </citation>
    <scope>IDENTIFICATION</scope>
</reference>
<dbReference type="STRING" id="1676925.ENSPKIP00000015262"/>
<dbReference type="GeneTree" id="ENSGT00940000160734"/>
<feature type="signal peptide" evidence="11">
    <location>
        <begin position="1"/>
        <end position="23"/>
    </location>
</feature>
<dbReference type="PRINTS" id="PR00453">
    <property type="entry name" value="VWFADOMAIN"/>
</dbReference>
<dbReference type="InterPro" id="IPR050525">
    <property type="entry name" value="ECM_Assembly_Org"/>
</dbReference>
<evidence type="ECO:0000256" key="10">
    <source>
        <dbReference type="ARBA" id="ARBA00046169"/>
    </source>
</evidence>
<feature type="domain" description="VWFA" evidence="12">
    <location>
        <begin position="24"/>
        <end position="197"/>
    </location>
</feature>
<evidence type="ECO:0000256" key="11">
    <source>
        <dbReference type="SAM" id="SignalP"/>
    </source>
</evidence>
<dbReference type="Proteomes" id="UP000261540">
    <property type="component" value="Unplaced"/>
</dbReference>
<comment type="subcellular location">
    <subcellularLocation>
        <location evidence="1">Secreted</location>
        <location evidence="1">Extracellular space</location>
        <location evidence="1">Extracellular matrix</location>
        <location evidence="1">Basement membrane</location>
    </subcellularLocation>
</comment>
<dbReference type="Pfam" id="PF00041">
    <property type="entry name" value="fn3"/>
    <property type="match status" value="1"/>
</dbReference>
<dbReference type="GO" id="GO:0005604">
    <property type="term" value="C:basement membrane"/>
    <property type="evidence" value="ECO:0007669"/>
    <property type="project" value="UniProtKB-SubCell"/>
</dbReference>
<evidence type="ECO:0000313" key="15">
    <source>
        <dbReference type="Proteomes" id="UP000261540"/>
    </source>
</evidence>
<reference evidence="14" key="2">
    <citation type="submission" date="2025-09" db="UniProtKB">
        <authorList>
            <consortium name="Ensembl"/>
        </authorList>
    </citation>
    <scope>IDENTIFICATION</scope>
</reference>
<keyword evidence="7" id="KW-0084">Basement membrane</keyword>
<dbReference type="Gene3D" id="3.40.50.410">
    <property type="entry name" value="von Willebrand factor, type A domain"/>
    <property type="match status" value="1"/>
</dbReference>
<dbReference type="InterPro" id="IPR036116">
    <property type="entry name" value="FN3_sf"/>
</dbReference>
<keyword evidence="2" id="KW-0964">Secreted</keyword>
<keyword evidence="3" id="KW-0272">Extracellular matrix</keyword>
<sequence>PVSPTSLFLLFVAVFFLSDCCEGDVIFLLDSSGSVSSFEYHHMLDFLSKLLSPFLLGPEQVRVALVQVGSSPRVEFGLEAHSAQHRLQEALRSTKQLKGDTNTVEALRLVQDRLLVPRKSSGAPRVLVWLTDGVNPGPVEGPMEELRNSNVSVLVVSTGHGGYQLLQKVVTPPLETHLHVVDVEFMELITQDFRNAIIGEQEGPGVLHPGAPANVRVPPASGKMGSNRFIRKPKKTLMIVCITFLQNINRCALLNCGVFSLLCFLSHCLSEVLSPTVVMVSERGTRGVRLQWGPQQPESVQLYRVEYGALPRGPVQIVTLDHLQNSTELSGLQPDTEYLITVSAQHSSGQERAMSIKVCTQEELPALSDLQLTTVGSKSVQVRWSGAAEGLRGYWLSWEGEDYSYSGQTSSLHLPASSLSTLLTNLAPASRICVSPVYRTARGEALCCTAQLHSRKTH</sequence>
<evidence type="ECO:0000256" key="5">
    <source>
        <dbReference type="ARBA" id="ARBA00022729"/>
    </source>
</evidence>
<dbReference type="InterPro" id="IPR036465">
    <property type="entry name" value="vWFA_dom_sf"/>
</dbReference>
<keyword evidence="5 11" id="KW-0732">Signal</keyword>
<keyword evidence="6" id="KW-0677">Repeat</keyword>
<dbReference type="Pfam" id="PF00092">
    <property type="entry name" value="VWA"/>
    <property type="match status" value="1"/>
</dbReference>
<organism evidence="14 15">
    <name type="scientific">Paramormyrops kingsleyae</name>
    <dbReference type="NCBI Taxonomy" id="1676925"/>
    <lineage>
        <taxon>Eukaryota</taxon>
        <taxon>Metazoa</taxon>
        <taxon>Chordata</taxon>
        <taxon>Craniata</taxon>
        <taxon>Vertebrata</taxon>
        <taxon>Euteleostomi</taxon>
        <taxon>Actinopterygii</taxon>
        <taxon>Neopterygii</taxon>
        <taxon>Teleostei</taxon>
        <taxon>Osteoglossocephala</taxon>
        <taxon>Osteoglossomorpha</taxon>
        <taxon>Osteoglossiformes</taxon>
        <taxon>Mormyridae</taxon>
        <taxon>Paramormyrops</taxon>
    </lineage>
</organism>
<dbReference type="PANTHER" id="PTHR24020">
    <property type="entry name" value="COLLAGEN ALPHA"/>
    <property type="match status" value="1"/>
</dbReference>
<evidence type="ECO:0000256" key="2">
    <source>
        <dbReference type="ARBA" id="ARBA00022525"/>
    </source>
</evidence>
<evidence type="ECO:0000256" key="9">
    <source>
        <dbReference type="ARBA" id="ARBA00029542"/>
    </source>
</evidence>
<evidence type="ECO:0000313" key="14">
    <source>
        <dbReference type="Ensembl" id="ENSPKIP00000015262.1"/>
    </source>
</evidence>
<dbReference type="Ensembl" id="ENSPKIT00000039724.1">
    <property type="protein sequence ID" value="ENSPKIP00000015262.1"/>
    <property type="gene ID" value="ENSPKIG00000002040.1"/>
</dbReference>
<keyword evidence="4" id="KW-0597">Phosphoprotein</keyword>
<name>A0A3B3R960_9TELE</name>
<evidence type="ECO:0000259" key="13">
    <source>
        <dbReference type="PROSITE" id="PS50853"/>
    </source>
</evidence>
<accession>A0A3B3R960</accession>
<feature type="chain" id="PRO_5017416390" description="von Willebrand factor A domain-containing protein 1" evidence="11">
    <location>
        <begin position="24"/>
        <end position="458"/>
    </location>
</feature>
<feature type="domain" description="Fibronectin type-III" evidence="13">
    <location>
        <begin position="366"/>
        <end position="458"/>
    </location>
</feature>
<evidence type="ECO:0000256" key="6">
    <source>
        <dbReference type="ARBA" id="ARBA00022737"/>
    </source>
</evidence>
<evidence type="ECO:0000256" key="4">
    <source>
        <dbReference type="ARBA" id="ARBA00022553"/>
    </source>
</evidence>
<dbReference type="InterPro" id="IPR002035">
    <property type="entry name" value="VWF_A"/>
</dbReference>
<dbReference type="SMART" id="SM00060">
    <property type="entry name" value="FN3"/>
    <property type="match status" value="2"/>
</dbReference>
<dbReference type="CDD" id="cd01450">
    <property type="entry name" value="vWFA_subfamily_ECM"/>
    <property type="match status" value="1"/>
</dbReference>
<dbReference type="SUPFAM" id="SSF53300">
    <property type="entry name" value="vWA-like"/>
    <property type="match status" value="1"/>
</dbReference>
<dbReference type="AlphaFoldDB" id="A0A3B3R960"/>
<dbReference type="Gene3D" id="2.60.40.10">
    <property type="entry name" value="Immunoglobulins"/>
    <property type="match status" value="2"/>
</dbReference>
<dbReference type="SMART" id="SM00327">
    <property type="entry name" value="VWA"/>
    <property type="match status" value="1"/>
</dbReference>
<evidence type="ECO:0000256" key="7">
    <source>
        <dbReference type="ARBA" id="ARBA00022869"/>
    </source>
</evidence>
<feature type="domain" description="Fibronectin type-III" evidence="13">
    <location>
        <begin position="274"/>
        <end position="363"/>
    </location>
</feature>
<evidence type="ECO:0000256" key="8">
    <source>
        <dbReference type="ARBA" id="ARBA00023157"/>
    </source>
</evidence>
<comment type="function">
    <text evidence="10">Promotes matrix assembly. Involved in the organization of skeletal muscles and in the formation of neuromuscular junctions.</text>
</comment>
<protein>
    <recommendedName>
        <fullName evidence="9">von Willebrand factor A domain-containing protein 1</fullName>
    </recommendedName>
</protein>